<keyword evidence="5 8" id="KW-1133">Transmembrane helix</keyword>
<evidence type="ECO:0000256" key="6">
    <source>
        <dbReference type="ARBA" id="ARBA00023136"/>
    </source>
</evidence>
<dbReference type="InParanoid" id="A0A194XGY4"/>
<sequence>MLALLRLLSKHKAALFVAAVASTASLLFGYDTGVAGSVVALKSFSSEFKFSTDAAKAADISSNIVALLNAGAFFGALAPAISSRYFGRKIVISVAACFLLLGGILQTAAQPLRLSMIYGGRVISGFGVGMVSNLVPLYVAETSPKELRGLLMSLFEMFLVSGGLLAYWTTYGCSVHLEPTSKQWRIPLSIQITLAEIVLGGSFAIVESPRWLAKQGRWDEAGATLAYLRGISSDESELKCELAEMYAQLDEELRTTAGRSVKEMLQRANFFRILWGCGIAFFNIWCGQNAILYYAPTIFKRIGFRGQNPALFASGIFTVIKVVVTIAFLVLGVQNFGRRSILSVGSFCMMAMLFSLGAVLKTHPPITGQSINNSPSGRAKMATVYLYIIAYSMSWGPLIWVYMGEIFPTRIRDYSMAVATMVVWFFNFVVSKWTPAMILHIGWKTWIVFGTMNAVGFLFTLFLPETKSLSLEEMDVLFHVVDQSTRLHDIEDYIATPQPEATNKSEL</sequence>
<dbReference type="KEGG" id="psco:LY89DRAFT_641853"/>
<accession>A0A194XGY4</accession>
<keyword evidence="6 8" id="KW-0472">Membrane</keyword>
<keyword evidence="4 8" id="KW-0812">Transmembrane</keyword>
<dbReference type="Pfam" id="PF00083">
    <property type="entry name" value="Sugar_tr"/>
    <property type="match status" value="1"/>
</dbReference>
<dbReference type="GeneID" id="28821457"/>
<feature type="transmembrane region" description="Helical" evidence="8">
    <location>
        <begin position="446"/>
        <end position="464"/>
    </location>
</feature>
<keyword evidence="3 7" id="KW-0813">Transport</keyword>
<dbReference type="GO" id="GO:0016020">
    <property type="term" value="C:membrane"/>
    <property type="evidence" value="ECO:0007669"/>
    <property type="project" value="UniProtKB-SubCell"/>
</dbReference>
<feature type="transmembrane region" description="Helical" evidence="8">
    <location>
        <begin position="340"/>
        <end position="360"/>
    </location>
</feature>
<evidence type="ECO:0000256" key="4">
    <source>
        <dbReference type="ARBA" id="ARBA00022692"/>
    </source>
</evidence>
<evidence type="ECO:0000256" key="8">
    <source>
        <dbReference type="SAM" id="Phobius"/>
    </source>
</evidence>
<dbReference type="PROSITE" id="PS50850">
    <property type="entry name" value="MFS"/>
    <property type="match status" value="1"/>
</dbReference>
<evidence type="ECO:0000313" key="11">
    <source>
        <dbReference type="Proteomes" id="UP000070700"/>
    </source>
</evidence>
<dbReference type="Proteomes" id="UP000070700">
    <property type="component" value="Unassembled WGS sequence"/>
</dbReference>
<proteinExistence type="inferred from homology"/>
<feature type="transmembrane region" description="Helical" evidence="8">
    <location>
        <begin position="269"/>
        <end position="291"/>
    </location>
</feature>
<dbReference type="EMBL" id="KQ947411">
    <property type="protein sequence ID" value="KUJ19032.1"/>
    <property type="molecule type" value="Genomic_DNA"/>
</dbReference>
<organism evidence="10 11">
    <name type="scientific">Mollisia scopiformis</name>
    <name type="common">Conifer needle endophyte fungus</name>
    <name type="synonym">Phialocephala scopiformis</name>
    <dbReference type="NCBI Taxonomy" id="149040"/>
    <lineage>
        <taxon>Eukaryota</taxon>
        <taxon>Fungi</taxon>
        <taxon>Dikarya</taxon>
        <taxon>Ascomycota</taxon>
        <taxon>Pezizomycotina</taxon>
        <taxon>Leotiomycetes</taxon>
        <taxon>Helotiales</taxon>
        <taxon>Mollisiaceae</taxon>
        <taxon>Mollisia</taxon>
    </lineage>
</organism>
<dbReference type="NCBIfam" id="TIGR00879">
    <property type="entry name" value="SP"/>
    <property type="match status" value="1"/>
</dbReference>
<feature type="transmembrane region" description="Helical" evidence="8">
    <location>
        <begin position="311"/>
        <end position="333"/>
    </location>
</feature>
<dbReference type="PRINTS" id="PR00171">
    <property type="entry name" value="SUGRTRNSPORT"/>
</dbReference>
<dbReference type="Gene3D" id="1.20.1250.20">
    <property type="entry name" value="MFS general substrate transporter like domains"/>
    <property type="match status" value="1"/>
</dbReference>
<dbReference type="RefSeq" id="XP_018073387.1">
    <property type="nucleotide sequence ID" value="XM_018211731.1"/>
</dbReference>
<comment type="similarity">
    <text evidence="2 7">Belongs to the major facilitator superfamily. Sugar transporter (TC 2.A.1.1) family.</text>
</comment>
<evidence type="ECO:0000313" key="10">
    <source>
        <dbReference type="EMBL" id="KUJ19032.1"/>
    </source>
</evidence>
<feature type="transmembrane region" description="Helical" evidence="8">
    <location>
        <begin position="150"/>
        <end position="168"/>
    </location>
</feature>
<protein>
    <submittedName>
        <fullName evidence="10">General substrate transporter</fullName>
    </submittedName>
</protein>
<dbReference type="SUPFAM" id="SSF103473">
    <property type="entry name" value="MFS general substrate transporter"/>
    <property type="match status" value="1"/>
</dbReference>
<evidence type="ECO:0000256" key="5">
    <source>
        <dbReference type="ARBA" id="ARBA00022989"/>
    </source>
</evidence>
<feature type="transmembrane region" description="Helical" evidence="8">
    <location>
        <begin position="384"/>
        <end position="402"/>
    </location>
</feature>
<feature type="transmembrane region" description="Helical" evidence="8">
    <location>
        <begin position="90"/>
        <end position="109"/>
    </location>
</feature>
<feature type="transmembrane region" description="Helical" evidence="8">
    <location>
        <begin position="188"/>
        <end position="206"/>
    </location>
</feature>
<feature type="transmembrane region" description="Helical" evidence="8">
    <location>
        <begin position="60"/>
        <end position="78"/>
    </location>
</feature>
<reference evidence="10 11" key="1">
    <citation type="submission" date="2015-10" db="EMBL/GenBank/DDBJ databases">
        <title>Full genome of DAOMC 229536 Phialocephala scopiformis, a fungal endophyte of spruce producing the potent anti-insectan compound rugulosin.</title>
        <authorList>
            <consortium name="DOE Joint Genome Institute"/>
            <person name="Walker A.K."/>
            <person name="Frasz S.L."/>
            <person name="Seifert K.A."/>
            <person name="Miller J.D."/>
            <person name="Mondo S.J."/>
            <person name="Labutti K."/>
            <person name="Lipzen A."/>
            <person name="Dockter R."/>
            <person name="Kennedy M."/>
            <person name="Grigoriev I.V."/>
            <person name="Spatafora J.W."/>
        </authorList>
    </citation>
    <scope>NUCLEOTIDE SEQUENCE [LARGE SCALE GENOMIC DNA]</scope>
    <source>
        <strain evidence="10 11">CBS 120377</strain>
    </source>
</reference>
<dbReference type="InterPro" id="IPR020846">
    <property type="entry name" value="MFS_dom"/>
</dbReference>
<dbReference type="PROSITE" id="PS00217">
    <property type="entry name" value="SUGAR_TRANSPORT_2"/>
    <property type="match status" value="1"/>
</dbReference>
<dbReference type="PANTHER" id="PTHR48022:SF23">
    <property type="entry name" value="MAJOR FACILITATOR SUPERFAMILY (MFS) PROFILE DOMAIN-CONTAINING PROTEIN"/>
    <property type="match status" value="1"/>
</dbReference>
<evidence type="ECO:0000256" key="2">
    <source>
        <dbReference type="ARBA" id="ARBA00010992"/>
    </source>
</evidence>
<comment type="subcellular location">
    <subcellularLocation>
        <location evidence="1">Membrane</location>
        <topology evidence="1">Multi-pass membrane protein</topology>
    </subcellularLocation>
</comment>
<dbReference type="InterPro" id="IPR050360">
    <property type="entry name" value="MFS_Sugar_Transporters"/>
</dbReference>
<dbReference type="InterPro" id="IPR003663">
    <property type="entry name" value="Sugar/inositol_transpt"/>
</dbReference>
<dbReference type="OrthoDB" id="6612291at2759"/>
<dbReference type="PANTHER" id="PTHR48022">
    <property type="entry name" value="PLASTIDIC GLUCOSE TRANSPORTER 4"/>
    <property type="match status" value="1"/>
</dbReference>
<dbReference type="AlphaFoldDB" id="A0A194XGY4"/>
<feature type="domain" description="Major facilitator superfamily (MFS) profile" evidence="9">
    <location>
        <begin position="17"/>
        <end position="468"/>
    </location>
</feature>
<dbReference type="GO" id="GO:0005351">
    <property type="term" value="F:carbohydrate:proton symporter activity"/>
    <property type="evidence" value="ECO:0007669"/>
    <property type="project" value="TreeGrafter"/>
</dbReference>
<dbReference type="FunFam" id="1.20.1250.20:FF:000134">
    <property type="entry name" value="MFS sugar transporter protein"/>
    <property type="match status" value="1"/>
</dbReference>
<evidence type="ECO:0000259" key="9">
    <source>
        <dbReference type="PROSITE" id="PS50850"/>
    </source>
</evidence>
<feature type="transmembrane region" description="Helical" evidence="8">
    <location>
        <begin position="115"/>
        <end position="138"/>
    </location>
</feature>
<evidence type="ECO:0000256" key="1">
    <source>
        <dbReference type="ARBA" id="ARBA00004141"/>
    </source>
</evidence>
<dbReference type="InterPro" id="IPR036259">
    <property type="entry name" value="MFS_trans_sf"/>
</dbReference>
<name>A0A194XGY4_MOLSC</name>
<keyword evidence="11" id="KW-1185">Reference proteome</keyword>
<evidence type="ECO:0000256" key="3">
    <source>
        <dbReference type="ARBA" id="ARBA00022448"/>
    </source>
</evidence>
<dbReference type="InterPro" id="IPR005828">
    <property type="entry name" value="MFS_sugar_transport-like"/>
</dbReference>
<dbReference type="InterPro" id="IPR005829">
    <property type="entry name" value="Sugar_transporter_CS"/>
</dbReference>
<gene>
    <name evidence="10" type="ORF">LY89DRAFT_641853</name>
</gene>
<feature type="transmembrane region" description="Helical" evidence="8">
    <location>
        <begin position="414"/>
        <end position="434"/>
    </location>
</feature>
<evidence type="ECO:0000256" key="7">
    <source>
        <dbReference type="RuleBase" id="RU003346"/>
    </source>
</evidence>